<organism evidence="1 2">
    <name type="scientific">Loxostege sticticalis</name>
    <name type="common">Beet webworm moth</name>
    <dbReference type="NCBI Taxonomy" id="481309"/>
    <lineage>
        <taxon>Eukaryota</taxon>
        <taxon>Metazoa</taxon>
        <taxon>Ecdysozoa</taxon>
        <taxon>Arthropoda</taxon>
        <taxon>Hexapoda</taxon>
        <taxon>Insecta</taxon>
        <taxon>Pterygota</taxon>
        <taxon>Neoptera</taxon>
        <taxon>Endopterygota</taxon>
        <taxon>Lepidoptera</taxon>
        <taxon>Glossata</taxon>
        <taxon>Ditrysia</taxon>
        <taxon>Pyraloidea</taxon>
        <taxon>Crambidae</taxon>
        <taxon>Pyraustinae</taxon>
        <taxon>Loxostege</taxon>
    </lineage>
</organism>
<dbReference type="AlphaFoldDB" id="A0ABD0TRB1"/>
<comment type="caution">
    <text evidence="1">The sequence shown here is derived from an EMBL/GenBank/DDBJ whole genome shotgun (WGS) entry which is preliminary data.</text>
</comment>
<evidence type="ECO:0000313" key="2">
    <source>
        <dbReference type="Proteomes" id="UP001549921"/>
    </source>
</evidence>
<accession>A0ABD0TRB1</accession>
<dbReference type="EMBL" id="JBEDNZ010000001">
    <property type="protein sequence ID" value="KAL0851782.1"/>
    <property type="molecule type" value="Genomic_DNA"/>
</dbReference>
<gene>
    <name evidence="1" type="ORF">ABMA28_000092</name>
</gene>
<sequence length="126" mass="14398">MFVLCGDRTRDLCVVAHFSTTAPNRSSVSVIAQKSSFMPEKCTVLEWMWTLTGQNREGARVKRDHMSELQIMLPPPPPIMANSGDVCLLAESPYRILRVNYAFRTIILSHWTVQSYHHFQTACTIR</sequence>
<protein>
    <submittedName>
        <fullName evidence="1">Uncharacterized protein</fullName>
    </submittedName>
</protein>
<reference evidence="1 2" key="1">
    <citation type="submission" date="2024-06" db="EMBL/GenBank/DDBJ databases">
        <title>A chromosome-level genome assembly of beet webworm, Loxostege sticticalis.</title>
        <authorList>
            <person name="Zhang Y."/>
        </authorList>
    </citation>
    <scope>NUCLEOTIDE SEQUENCE [LARGE SCALE GENOMIC DNA]</scope>
    <source>
        <strain evidence="1">AQ028</strain>
        <tissue evidence="1">Male pupae</tissue>
    </source>
</reference>
<evidence type="ECO:0000313" key="1">
    <source>
        <dbReference type="EMBL" id="KAL0851782.1"/>
    </source>
</evidence>
<proteinExistence type="predicted"/>
<dbReference type="Proteomes" id="UP001549921">
    <property type="component" value="Unassembled WGS sequence"/>
</dbReference>
<name>A0ABD0TRB1_LOXSC</name>